<dbReference type="RefSeq" id="WP_132692488.1">
    <property type="nucleotide sequence ID" value="NZ_SKBU01000025.1"/>
</dbReference>
<keyword evidence="1" id="KW-0808">Transferase</keyword>
<gene>
    <name evidence="1" type="ORF">E0L93_12880</name>
</gene>
<protein>
    <submittedName>
        <fullName evidence="1">Serine kinase</fullName>
    </submittedName>
</protein>
<proteinExistence type="predicted"/>
<comment type="caution">
    <text evidence="1">The sequence shown here is derived from an EMBL/GenBank/DDBJ whole genome shotgun (WGS) entry which is preliminary data.</text>
</comment>
<dbReference type="EMBL" id="SKBU01000025">
    <property type="protein sequence ID" value="TCJ15476.1"/>
    <property type="molecule type" value="Genomic_DNA"/>
</dbReference>
<organism evidence="1 2">
    <name type="scientific">Rubrobacter taiwanensis</name>
    <dbReference type="NCBI Taxonomy" id="185139"/>
    <lineage>
        <taxon>Bacteria</taxon>
        <taxon>Bacillati</taxon>
        <taxon>Actinomycetota</taxon>
        <taxon>Rubrobacteria</taxon>
        <taxon>Rubrobacterales</taxon>
        <taxon>Rubrobacteraceae</taxon>
        <taxon>Rubrobacter</taxon>
    </lineage>
</organism>
<dbReference type="InterPro" id="IPR027417">
    <property type="entry name" value="P-loop_NTPase"/>
</dbReference>
<dbReference type="Proteomes" id="UP000295244">
    <property type="component" value="Unassembled WGS sequence"/>
</dbReference>
<dbReference type="AlphaFoldDB" id="A0A4R1BEA5"/>
<dbReference type="GO" id="GO:0016301">
    <property type="term" value="F:kinase activity"/>
    <property type="evidence" value="ECO:0007669"/>
    <property type="project" value="UniProtKB-KW"/>
</dbReference>
<name>A0A4R1BEA5_9ACTN</name>
<dbReference type="SUPFAM" id="SSF53795">
    <property type="entry name" value="PEP carboxykinase-like"/>
    <property type="match status" value="1"/>
</dbReference>
<evidence type="ECO:0000313" key="2">
    <source>
        <dbReference type="Proteomes" id="UP000295244"/>
    </source>
</evidence>
<sequence>MEIHSGRVELPPEAESGPGCVYATAEEAYLSFGPAGRFLIRGGREIVADPVPGADERVLRTVILGPALGALLYQRGRLPLHASAVALPGGVAAFVGEKGEGKSTMAAAMYSRGYPLVADDVTALDLDGAGRPTVFPAYPQLRLWPGAAVSLGDDLARLPRLDSLSDKRGRQALREFSPVPRPLRRVYVLCRGEHPEIEHLRPQEALVELVRYTYGRRLLQMVNSPRHFLKCAGVVNGASVCRLRRPHSFATLSEVVRLVEEDCADGHG</sequence>
<reference evidence="1 2" key="1">
    <citation type="submission" date="2019-03" db="EMBL/GenBank/DDBJ databases">
        <title>Whole genome sequence of a novel Rubrobacter taiwanensis strain, isolated from Yellowstone National Park.</title>
        <authorList>
            <person name="Freed S."/>
            <person name="Ramaley R.F."/>
            <person name="Kyndt J.A."/>
        </authorList>
    </citation>
    <scope>NUCLEOTIDE SEQUENCE [LARGE SCALE GENOMIC DNA]</scope>
    <source>
        <strain evidence="1 2">Yellowstone</strain>
    </source>
</reference>
<keyword evidence="2" id="KW-1185">Reference proteome</keyword>
<dbReference type="OrthoDB" id="3213869at2"/>
<dbReference type="Gene3D" id="3.40.50.300">
    <property type="entry name" value="P-loop containing nucleotide triphosphate hydrolases"/>
    <property type="match status" value="1"/>
</dbReference>
<accession>A0A4R1BEA5</accession>
<keyword evidence="1" id="KW-0418">Kinase</keyword>
<evidence type="ECO:0000313" key="1">
    <source>
        <dbReference type="EMBL" id="TCJ15476.1"/>
    </source>
</evidence>